<dbReference type="Gene3D" id="1.10.750.20">
    <property type="entry name" value="SOCS box"/>
    <property type="match status" value="1"/>
</dbReference>
<accession>A0AAQ4D8D2</accession>
<evidence type="ECO:0000313" key="3">
    <source>
        <dbReference type="EMBL" id="KAK8758722.1"/>
    </source>
</evidence>
<sequence>MGGASSTRSALSAWLPSCRRHHGRKHPVARAFRTHTCYSSLDCLLAIGSDPAGNTLRRQRATAIEAYLAYSLSGRDAEIKERSLGLLLTCTACMSELCTLTAARSEALYRLVLFTFYMPPSAPIRVPYTSTFEAVLSRATKTYLPCYYGGMCSLVDFPCVILGLCECILRPLYTAIYYGNLEMLKLLLRYGAEVWPGDACGCADPFLSHPLLRVYSWLSNTLSQPSLIDRMELQGHDMVRCHQLAMLVMPSEAVALNEACLTFARQVSPKSEYECVLRVKSSLQHLCRLKLRAVLARRRAMPMGVGQLPLPRSLQEYILYEDFEV</sequence>
<dbReference type="PROSITE" id="PS50088">
    <property type="entry name" value="ANK_REPEAT"/>
    <property type="match status" value="1"/>
</dbReference>
<dbReference type="FunFam" id="1.10.750.20:FF:000001">
    <property type="entry name" value="Ankyrin repeat and SOCS box containing 1"/>
    <property type="match status" value="1"/>
</dbReference>
<dbReference type="CDD" id="cd03587">
    <property type="entry name" value="SOCS"/>
    <property type="match status" value="1"/>
</dbReference>
<dbReference type="Pfam" id="PF07525">
    <property type="entry name" value="SOCS_box"/>
    <property type="match status" value="1"/>
</dbReference>
<keyword evidence="4" id="KW-1185">Reference proteome</keyword>
<keyword evidence="1" id="KW-0040">ANK repeat</keyword>
<gene>
    <name evidence="3" type="ORF">V5799_003640</name>
</gene>
<dbReference type="InterPro" id="IPR002110">
    <property type="entry name" value="Ankyrin_rpt"/>
</dbReference>
<dbReference type="InterPro" id="IPR001496">
    <property type="entry name" value="SOCS_box"/>
</dbReference>
<dbReference type="Proteomes" id="UP001321473">
    <property type="component" value="Unassembled WGS sequence"/>
</dbReference>
<organism evidence="3 4">
    <name type="scientific">Amblyomma americanum</name>
    <name type="common">Lone star tick</name>
    <dbReference type="NCBI Taxonomy" id="6943"/>
    <lineage>
        <taxon>Eukaryota</taxon>
        <taxon>Metazoa</taxon>
        <taxon>Ecdysozoa</taxon>
        <taxon>Arthropoda</taxon>
        <taxon>Chelicerata</taxon>
        <taxon>Arachnida</taxon>
        <taxon>Acari</taxon>
        <taxon>Parasitiformes</taxon>
        <taxon>Ixodida</taxon>
        <taxon>Ixodoidea</taxon>
        <taxon>Ixodidae</taxon>
        <taxon>Amblyomminae</taxon>
        <taxon>Amblyomma</taxon>
    </lineage>
</organism>
<protein>
    <recommendedName>
        <fullName evidence="2">SOCS box domain-containing protein</fullName>
    </recommendedName>
</protein>
<dbReference type="InterPro" id="IPR036036">
    <property type="entry name" value="SOCS_box-like_dom_sf"/>
</dbReference>
<reference evidence="3 4" key="1">
    <citation type="journal article" date="2023" name="Arcadia Sci">
        <title>De novo assembly of a long-read Amblyomma americanum tick genome.</title>
        <authorList>
            <person name="Chou S."/>
            <person name="Poskanzer K.E."/>
            <person name="Rollins M."/>
            <person name="Thuy-Boun P.S."/>
        </authorList>
    </citation>
    <scope>NUCLEOTIDE SEQUENCE [LARGE SCALE GENOMIC DNA]</scope>
    <source>
        <strain evidence="3">F_SG_1</strain>
        <tissue evidence="3">Salivary glands</tissue>
    </source>
</reference>
<dbReference type="EMBL" id="JARKHS020033758">
    <property type="protein sequence ID" value="KAK8758722.1"/>
    <property type="molecule type" value="Genomic_DNA"/>
</dbReference>
<dbReference type="PROSITE" id="PS50225">
    <property type="entry name" value="SOCS"/>
    <property type="match status" value="1"/>
</dbReference>
<feature type="domain" description="SOCS box" evidence="2">
    <location>
        <begin position="282"/>
        <end position="324"/>
    </location>
</feature>
<dbReference type="AlphaFoldDB" id="A0AAQ4D8D2"/>
<proteinExistence type="predicted"/>
<dbReference type="GO" id="GO:0035556">
    <property type="term" value="P:intracellular signal transduction"/>
    <property type="evidence" value="ECO:0007669"/>
    <property type="project" value="InterPro"/>
</dbReference>
<dbReference type="SUPFAM" id="SSF158235">
    <property type="entry name" value="SOCS box-like"/>
    <property type="match status" value="1"/>
</dbReference>
<dbReference type="PROSITE" id="PS50297">
    <property type="entry name" value="ANK_REP_REGION"/>
    <property type="match status" value="1"/>
</dbReference>
<feature type="repeat" description="ANK" evidence="1">
    <location>
        <begin position="171"/>
        <end position="199"/>
    </location>
</feature>
<dbReference type="SMART" id="SM00969">
    <property type="entry name" value="SOCS_box"/>
    <property type="match status" value="1"/>
</dbReference>
<name>A0AAQ4D8D2_AMBAM</name>
<evidence type="ECO:0000313" key="4">
    <source>
        <dbReference type="Proteomes" id="UP001321473"/>
    </source>
</evidence>
<comment type="caution">
    <text evidence="3">The sequence shown here is derived from an EMBL/GenBank/DDBJ whole genome shotgun (WGS) entry which is preliminary data.</text>
</comment>
<evidence type="ECO:0000256" key="1">
    <source>
        <dbReference type="PROSITE-ProRule" id="PRU00023"/>
    </source>
</evidence>
<evidence type="ECO:0000259" key="2">
    <source>
        <dbReference type="PROSITE" id="PS50225"/>
    </source>
</evidence>